<dbReference type="InterPro" id="IPR011047">
    <property type="entry name" value="Quinoprotein_ADH-like_sf"/>
</dbReference>
<dbReference type="Proteomes" id="UP001059380">
    <property type="component" value="Chromosome"/>
</dbReference>
<evidence type="ECO:0000313" key="2">
    <source>
        <dbReference type="Proteomes" id="UP001059380"/>
    </source>
</evidence>
<dbReference type="EMBL" id="CP093313">
    <property type="protein sequence ID" value="UWZ84444.1"/>
    <property type="molecule type" value="Genomic_DNA"/>
</dbReference>
<dbReference type="SMART" id="SM00564">
    <property type="entry name" value="PQQ"/>
    <property type="match status" value="1"/>
</dbReference>
<dbReference type="KEGG" id="orp:MOP44_00580"/>
<keyword evidence="2" id="KW-1185">Reference proteome</keyword>
<dbReference type="Gene3D" id="2.40.10.480">
    <property type="match status" value="1"/>
</dbReference>
<organism evidence="1 2">
    <name type="scientific">Occallatibacter riparius</name>
    <dbReference type="NCBI Taxonomy" id="1002689"/>
    <lineage>
        <taxon>Bacteria</taxon>
        <taxon>Pseudomonadati</taxon>
        <taxon>Acidobacteriota</taxon>
        <taxon>Terriglobia</taxon>
        <taxon>Terriglobales</taxon>
        <taxon>Acidobacteriaceae</taxon>
        <taxon>Occallatibacter</taxon>
    </lineage>
</organism>
<dbReference type="RefSeq" id="WP_260793949.1">
    <property type="nucleotide sequence ID" value="NZ_CP093313.1"/>
</dbReference>
<dbReference type="SUPFAM" id="SSF50998">
    <property type="entry name" value="Quinoprotein alcohol dehydrogenase-like"/>
    <property type="match status" value="1"/>
</dbReference>
<accession>A0A9J7BNH9</accession>
<gene>
    <name evidence="1" type="ORF">MOP44_00580</name>
</gene>
<protein>
    <submittedName>
        <fullName evidence="1">Uncharacterized protein</fullName>
    </submittedName>
</protein>
<evidence type="ECO:0000313" key="1">
    <source>
        <dbReference type="EMBL" id="UWZ84444.1"/>
    </source>
</evidence>
<dbReference type="InterPro" id="IPR018391">
    <property type="entry name" value="PQQ_b-propeller_rpt"/>
</dbReference>
<dbReference type="AlphaFoldDB" id="A0A9J7BNH9"/>
<reference evidence="1" key="1">
    <citation type="submission" date="2021-04" db="EMBL/GenBank/DDBJ databases">
        <title>Phylogenetic analysis of Acidobacteriaceae.</title>
        <authorList>
            <person name="Qiu L."/>
            <person name="Zhang Q."/>
        </authorList>
    </citation>
    <scope>NUCLEOTIDE SEQUENCE</scope>
    <source>
        <strain evidence="1">DSM 25168</strain>
    </source>
</reference>
<name>A0A9J7BNH9_9BACT</name>
<proteinExistence type="predicted"/>
<sequence>MKSTRGHNNLVIVAGSSDHLWALDAETGELAWKVDSKLREPRPANCDWLCPNALNATPVIDPNKSRVQQLHQQPK</sequence>